<reference evidence="2 3" key="1">
    <citation type="journal article" date="2020" name="Microb. Ecol.">
        <title>Ecogenomics of the Marine Benthic Filamentous Cyanobacterium Adonisia.</title>
        <authorList>
            <person name="Walter J.M."/>
            <person name="Coutinho F.H."/>
            <person name="Leomil L."/>
            <person name="Hargreaves P.I."/>
            <person name="Campeao M.E."/>
            <person name="Vieira V.V."/>
            <person name="Silva B.S."/>
            <person name="Fistarol G.O."/>
            <person name="Salomon P.S."/>
            <person name="Sawabe T."/>
            <person name="Mino S."/>
            <person name="Hosokawa M."/>
            <person name="Miyashita H."/>
            <person name="Maruyama F."/>
            <person name="van Verk M.C."/>
            <person name="Dutilh B.E."/>
            <person name="Thompson C.C."/>
            <person name="Thompson F.L."/>
        </authorList>
    </citation>
    <scope>NUCLEOTIDE SEQUENCE [LARGE SCALE GENOMIC DNA]</scope>
    <source>
        <strain evidence="2 3">CCMR0081</strain>
    </source>
</reference>
<evidence type="ECO:0000256" key="1">
    <source>
        <dbReference type="SAM" id="MobiDB-lite"/>
    </source>
</evidence>
<feature type="region of interest" description="Disordered" evidence="1">
    <location>
        <begin position="367"/>
        <end position="400"/>
    </location>
</feature>
<dbReference type="RefSeq" id="WP_163700225.1">
    <property type="nucleotide sequence ID" value="NZ_QXHD01000004.1"/>
</dbReference>
<dbReference type="Proteomes" id="UP000481033">
    <property type="component" value="Unassembled WGS sequence"/>
</dbReference>
<feature type="compositionally biased region" description="Polar residues" evidence="1">
    <location>
        <begin position="385"/>
        <end position="400"/>
    </location>
</feature>
<name>A0A6M0RP44_9CYAN</name>
<keyword evidence="3" id="KW-1185">Reference proteome</keyword>
<accession>A0A6M0RP44</accession>
<dbReference type="EMBL" id="QXHD01000004">
    <property type="protein sequence ID" value="NEZ58004.1"/>
    <property type="molecule type" value="Genomic_DNA"/>
</dbReference>
<gene>
    <name evidence="2" type="ORF">DXZ20_20625</name>
</gene>
<evidence type="ECO:0000313" key="2">
    <source>
        <dbReference type="EMBL" id="NEZ58004.1"/>
    </source>
</evidence>
<dbReference type="AlphaFoldDB" id="A0A6M0RP44"/>
<proteinExistence type="predicted"/>
<comment type="caution">
    <text evidence="2">The sequence shown here is derived from an EMBL/GenBank/DDBJ whole genome shotgun (WGS) entry which is preliminary data.</text>
</comment>
<sequence length="513" mass="55293">MTIKRQYVLPNCSLILEGLSADASNVLSILANAEFKIVGIEQSLSGGTEFFKALNSAVSAYCQRLLSGLDHPEHMGSQTSLVTVEADEGQYHRLIVQPECLNDSSGDETDGKAPKNIKLSTVQLFDMAEAIDQFYADTQTLPDVTVPLAPLPRKYVRPEEPLAKRAVPPVLGLGTLAVAALGLFFLPVPELTEPEGLQQNSAALEEQIENEIAIDTDADGTAPTSEVPEEGAEDGEISEDAETSSQPPLITDTEQLTALQQQVQGQITDGLSSDTTFDQPLRYQISVAANGDIVGYNPVDSASLENLDSTPLPELTYIPVDETSVASVAQFEVAFAPDGTVAVVSDQLSTVESEAVTPDAVNLEVVESESVEDEDLPEESDNETSEQSSVPNSETVTGRSAETAADTLAAITTPIQDVDRIDALNQGLRRTIIQNRAPDRTGPEVRYRIRLDQEGNVTGYEATSAVAERYVDDFNLPSLIKDSSDEQPQLDFLVVISDDNIVEVNPWDGWPEN</sequence>
<dbReference type="Pfam" id="PF14233">
    <property type="entry name" value="DUF4335"/>
    <property type="match status" value="1"/>
</dbReference>
<feature type="region of interest" description="Disordered" evidence="1">
    <location>
        <begin position="213"/>
        <end position="247"/>
    </location>
</feature>
<feature type="compositionally biased region" description="Acidic residues" evidence="1">
    <location>
        <begin position="367"/>
        <end position="384"/>
    </location>
</feature>
<protein>
    <submittedName>
        <fullName evidence="2">DUF4335 domain-containing protein</fullName>
    </submittedName>
</protein>
<evidence type="ECO:0000313" key="3">
    <source>
        <dbReference type="Proteomes" id="UP000481033"/>
    </source>
</evidence>
<feature type="compositionally biased region" description="Acidic residues" evidence="1">
    <location>
        <begin position="227"/>
        <end position="242"/>
    </location>
</feature>
<dbReference type="InterPro" id="IPR025569">
    <property type="entry name" value="DUF4335"/>
</dbReference>
<organism evidence="2 3">
    <name type="scientific">Adonisia turfae CCMR0081</name>
    <dbReference type="NCBI Taxonomy" id="2292702"/>
    <lineage>
        <taxon>Bacteria</taxon>
        <taxon>Bacillati</taxon>
        <taxon>Cyanobacteriota</taxon>
        <taxon>Adonisia</taxon>
        <taxon>Adonisia turfae</taxon>
    </lineage>
</organism>